<dbReference type="EMBL" id="BMAT01004406">
    <property type="protein sequence ID" value="GFR72776.1"/>
    <property type="molecule type" value="Genomic_DNA"/>
</dbReference>
<dbReference type="Proteomes" id="UP000762676">
    <property type="component" value="Unassembled WGS sequence"/>
</dbReference>
<dbReference type="PANTHER" id="PTHR11733:SF167">
    <property type="entry name" value="FI17812P1-RELATED"/>
    <property type="match status" value="1"/>
</dbReference>
<dbReference type="Pfam" id="PF05649">
    <property type="entry name" value="Peptidase_M13_N"/>
    <property type="match status" value="1"/>
</dbReference>
<dbReference type="InterPro" id="IPR024079">
    <property type="entry name" value="MetalloPept_cat_dom_sf"/>
</dbReference>
<dbReference type="PANTHER" id="PTHR11733">
    <property type="entry name" value="ZINC METALLOPROTEASE FAMILY M13 NEPRILYSIN-RELATED"/>
    <property type="match status" value="1"/>
</dbReference>
<dbReference type="SUPFAM" id="SSF55486">
    <property type="entry name" value="Metalloproteases ('zincins'), catalytic domain"/>
    <property type="match status" value="1"/>
</dbReference>
<evidence type="ECO:0000259" key="9">
    <source>
        <dbReference type="Pfam" id="PF05649"/>
    </source>
</evidence>
<comment type="similarity">
    <text evidence="2">Belongs to the peptidase M13 family.</text>
</comment>
<dbReference type="Gene3D" id="1.10.1380.10">
    <property type="entry name" value="Neutral endopeptidase , domain2"/>
    <property type="match status" value="1"/>
</dbReference>
<dbReference type="PROSITE" id="PS51885">
    <property type="entry name" value="NEPRILYSIN"/>
    <property type="match status" value="1"/>
</dbReference>
<dbReference type="GO" id="GO:0016485">
    <property type="term" value="P:protein processing"/>
    <property type="evidence" value="ECO:0007669"/>
    <property type="project" value="TreeGrafter"/>
</dbReference>
<keyword evidence="4" id="KW-0479">Metal-binding</keyword>
<comment type="caution">
    <text evidence="10">The sequence shown here is derived from an EMBL/GenBank/DDBJ whole genome shotgun (WGS) entry which is preliminary data.</text>
</comment>
<proteinExistence type="inferred from homology"/>
<accession>A0AAV4FIL1</accession>
<protein>
    <submittedName>
        <fullName evidence="10">Endothelin-converting enzyme 1</fullName>
    </submittedName>
</protein>
<sequence>MHILNSPTSSYKSSSAEYKLKKLYDLCNKMDKRDKQKGKPLLSQVIQKLGGWKMLGNWKNATWDLNAVMQKVQSDFGVPAFYTYEIKLNQNKGGQKVISIGPAGSGRHHASMWSYHRFQRSTAYEKLMMAASKLLVRDASTLSQFTPVKENVTQQLLTQFINDSLPMEKKIIAMAGTRSPEENYMTMSLGTLTTDTNNVIDWTSQLSYLFGNAGLSASTEVQVVNEKYFKGLSEYIQKLPDEDRNRVVHNYIIWRVIEFYMQELSWEYIYASKDVHDFERTTQLPVQQKCLKTSEYFMADALNHLYITKFLSKKNKETAHEISDHMRSVMKSYISESSWMDKETKKYALNKLDKVTFKVGYPDWMADQAKVDDQYSILTLNLSSYFDSLLRLVKLKRTLDQQDLLRRGTRHEEWNDLVYSTEGSYIFSRNELAISAGLLQFPIYDGDQPHTSSFGHLGVVIAYLLDYSVNTWGSYYDINGQRKQDNNGVSVRWWSNSTIDKYNMNQKCTKDVYSSLTQTVLDPNDKKWKTFKVSTNTPYQNYLRTFSLQLAKSSQLALQGYRDWAKKKGVYNRGMIPGLNFREEKMYFLAQAQNLCAVKSSHAFLKAKRGLMLLETIVNAALGQLDAFSQVFKCKRESHMNHAKKCQF</sequence>
<keyword evidence="6" id="KW-0862">Zinc</keyword>
<gene>
    <name evidence="10" type="ORF">ElyMa_002121400</name>
</gene>
<dbReference type="Gene3D" id="3.40.390.10">
    <property type="entry name" value="Collagenase (Catalytic Domain)"/>
    <property type="match status" value="1"/>
</dbReference>
<evidence type="ECO:0000313" key="10">
    <source>
        <dbReference type="EMBL" id="GFR72776.1"/>
    </source>
</evidence>
<evidence type="ECO:0000313" key="11">
    <source>
        <dbReference type="Proteomes" id="UP000762676"/>
    </source>
</evidence>
<dbReference type="Pfam" id="PF01431">
    <property type="entry name" value="Peptidase_M13"/>
    <property type="match status" value="1"/>
</dbReference>
<evidence type="ECO:0000256" key="6">
    <source>
        <dbReference type="ARBA" id="ARBA00022833"/>
    </source>
</evidence>
<keyword evidence="11" id="KW-1185">Reference proteome</keyword>
<feature type="domain" description="Peptidase M13 N-terminal" evidence="9">
    <location>
        <begin position="2"/>
        <end position="362"/>
    </location>
</feature>
<dbReference type="CDD" id="cd08662">
    <property type="entry name" value="M13"/>
    <property type="match status" value="1"/>
</dbReference>
<evidence type="ECO:0000256" key="4">
    <source>
        <dbReference type="ARBA" id="ARBA00022723"/>
    </source>
</evidence>
<dbReference type="InterPro" id="IPR000718">
    <property type="entry name" value="Peptidase_M13"/>
</dbReference>
<feature type="domain" description="Peptidase M13 C-terminal" evidence="8">
    <location>
        <begin position="425"/>
        <end position="647"/>
    </location>
</feature>
<name>A0AAV4FIL1_9GAST</name>
<keyword evidence="5" id="KW-0378">Hydrolase</keyword>
<evidence type="ECO:0000259" key="8">
    <source>
        <dbReference type="Pfam" id="PF01431"/>
    </source>
</evidence>
<evidence type="ECO:0000256" key="2">
    <source>
        <dbReference type="ARBA" id="ARBA00007357"/>
    </source>
</evidence>
<organism evidence="10 11">
    <name type="scientific">Elysia marginata</name>
    <dbReference type="NCBI Taxonomy" id="1093978"/>
    <lineage>
        <taxon>Eukaryota</taxon>
        <taxon>Metazoa</taxon>
        <taxon>Spiralia</taxon>
        <taxon>Lophotrochozoa</taxon>
        <taxon>Mollusca</taxon>
        <taxon>Gastropoda</taxon>
        <taxon>Heterobranchia</taxon>
        <taxon>Euthyneura</taxon>
        <taxon>Panpulmonata</taxon>
        <taxon>Sacoglossa</taxon>
        <taxon>Placobranchoidea</taxon>
        <taxon>Plakobranchidae</taxon>
        <taxon>Elysia</taxon>
    </lineage>
</organism>
<keyword evidence="3" id="KW-0645">Protease</keyword>
<dbReference type="InterPro" id="IPR008753">
    <property type="entry name" value="Peptidase_M13_N"/>
</dbReference>
<keyword evidence="7" id="KW-0482">Metalloprotease</keyword>
<dbReference type="InterPro" id="IPR042089">
    <property type="entry name" value="Peptidase_M13_dom_2"/>
</dbReference>
<dbReference type="AlphaFoldDB" id="A0AAV4FIL1"/>
<comment type="cofactor">
    <cofactor evidence="1">
        <name>Zn(2+)</name>
        <dbReference type="ChEBI" id="CHEBI:29105"/>
    </cofactor>
</comment>
<evidence type="ECO:0000256" key="7">
    <source>
        <dbReference type="ARBA" id="ARBA00023049"/>
    </source>
</evidence>
<reference evidence="10 11" key="1">
    <citation type="journal article" date="2021" name="Elife">
        <title>Chloroplast acquisition without the gene transfer in kleptoplastic sea slugs, Plakobranchus ocellatus.</title>
        <authorList>
            <person name="Maeda T."/>
            <person name="Takahashi S."/>
            <person name="Yoshida T."/>
            <person name="Shimamura S."/>
            <person name="Takaki Y."/>
            <person name="Nagai Y."/>
            <person name="Toyoda A."/>
            <person name="Suzuki Y."/>
            <person name="Arimoto A."/>
            <person name="Ishii H."/>
            <person name="Satoh N."/>
            <person name="Nishiyama T."/>
            <person name="Hasebe M."/>
            <person name="Maruyama T."/>
            <person name="Minagawa J."/>
            <person name="Obokata J."/>
            <person name="Shigenobu S."/>
        </authorList>
    </citation>
    <scope>NUCLEOTIDE SEQUENCE [LARGE SCALE GENOMIC DNA]</scope>
</reference>
<dbReference type="GO" id="GO:0005886">
    <property type="term" value="C:plasma membrane"/>
    <property type="evidence" value="ECO:0007669"/>
    <property type="project" value="TreeGrafter"/>
</dbReference>
<evidence type="ECO:0000256" key="3">
    <source>
        <dbReference type="ARBA" id="ARBA00022670"/>
    </source>
</evidence>
<dbReference type="GO" id="GO:0004222">
    <property type="term" value="F:metalloendopeptidase activity"/>
    <property type="evidence" value="ECO:0007669"/>
    <property type="project" value="InterPro"/>
</dbReference>
<dbReference type="InterPro" id="IPR018497">
    <property type="entry name" value="Peptidase_M13_C"/>
</dbReference>
<evidence type="ECO:0000256" key="5">
    <source>
        <dbReference type="ARBA" id="ARBA00022801"/>
    </source>
</evidence>
<dbReference type="GO" id="GO:0046872">
    <property type="term" value="F:metal ion binding"/>
    <property type="evidence" value="ECO:0007669"/>
    <property type="project" value="UniProtKB-KW"/>
</dbReference>
<evidence type="ECO:0000256" key="1">
    <source>
        <dbReference type="ARBA" id="ARBA00001947"/>
    </source>
</evidence>